<dbReference type="Proteomes" id="UP000054937">
    <property type="component" value="Unassembled WGS sequence"/>
</dbReference>
<dbReference type="InterPro" id="IPR013083">
    <property type="entry name" value="Znf_RING/FYVE/PHD"/>
</dbReference>
<keyword evidence="5" id="KW-1133">Transmembrane helix</keyword>
<dbReference type="InParanoid" id="A0A0V0R146"/>
<evidence type="ECO:0000256" key="3">
    <source>
        <dbReference type="ARBA" id="ARBA00022833"/>
    </source>
</evidence>
<evidence type="ECO:0000256" key="4">
    <source>
        <dbReference type="PROSITE-ProRule" id="PRU00175"/>
    </source>
</evidence>
<dbReference type="AlphaFoldDB" id="A0A0V0R146"/>
<dbReference type="InterPro" id="IPR001841">
    <property type="entry name" value="Znf_RING"/>
</dbReference>
<dbReference type="SUPFAM" id="SSF57850">
    <property type="entry name" value="RING/U-box"/>
    <property type="match status" value="1"/>
</dbReference>
<accession>A0A0V0R146</accession>
<feature type="transmembrane region" description="Helical" evidence="5">
    <location>
        <begin position="555"/>
        <end position="578"/>
    </location>
</feature>
<dbReference type="SMART" id="SM00184">
    <property type="entry name" value="RING"/>
    <property type="match status" value="1"/>
</dbReference>
<comment type="caution">
    <text evidence="7">The sequence shown here is derived from an EMBL/GenBank/DDBJ whole genome shotgun (WGS) entry which is preliminary data.</text>
</comment>
<evidence type="ECO:0000313" key="8">
    <source>
        <dbReference type="Proteomes" id="UP000054937"/>
    </source>
</evidence>
<dbReference type="InterPro" id="IPR052788">
    <property type="entry name" value="RING-type_E3_ligase_ATL"/>
</dbReference>
<name>A0A0V0R146_PSEPJ</name>
<dbReference type="Gene3D" id="3.30.40.10">
    <property type="entry name" value="Zinc/RING finger domain, C3HC4 (zinc finger)"/>
    <property type="match status" value="1"/>
</dbReference>
<reference evidence="7 8" key="1">
    <citation type="journal article" date="2015" name="Sci. Rep.">
        <title>Genome of the facultative scuticociliatosis pathogen Pseudocohnilembus persalinus provides insight into its virulence through horizontal gene transfer.</title>
        <authorList>
            <person name="Xiong J."/>
            <person name="Wang G."/>
            <person name="Cheng J."/>
            <person name="Tian M."/>
            <person name="Pan X."/>
            <person name="Warren A."/>
            <person name="Jiang C."/>
            <person name="Yuan D."/>
            <person name="Miao W."/>
        </authorList>
    </citation>
    <scope>NUCLEOTIDE SEQUENCE [LARGE SCALE GENOMIC DNA]</scope>
    <source>
        <strain evidence="7">36N120E</strain>
    </source>
</reference>
<keyword evidence="2 4" id="KW-0863">Zinc-finger</keyword>
<sequence>MTNDSLQQYYLDFEEYQQQLIQEYPQIQFDSDTSTFDNEHENLQTLKQEEIQFQQKILFAIKMEDNKYQYKQIYNYKCELLQNQLLIAFICPVQEESQEPGWLFITYKELIFAKNQDKNETYIDFALYFEVLENNIGKKVQNQQRIEYNKYSQYKFMPYFKKSGKVMDQFYNKMEAKDIKYTPLMAITEFKNQMDFFVVFQKYDLKQSTIYLLLCSFETKQLKTYPIKIDNSQLFFQNFSVLSIQVIPNNIRDQNSQLYSKEQIKNFVQSWIKNQPLYNIAHNVEEQQCEYSCKQKNTQIDYEFKSPYCIESDKIDLFENHCYDLQNCQLCQLQAHCSWIEGICTPQNNYNYQKIKEAQNYFLEQDNVFKKKIPAQYQQNYDQYANLQVCDVPSYCPKKNKVIKGRKNKIFLKNYSNKDMIFEDKLVNKYFSKKNIENDLVNIQKYNYCYWDIQTGKLDSYIFIINFGVGFLPQMYNETYYAKLSFCFDDQLHQNSDCSSFETKIIRLENNRTKPIYYSDKFKNVKIYIDFLQDIQINPKFFYISYWPSLLNAQYSLISALLVCLCIIVILFLILFLIKTCLITYFNTYFQEIQYAASRELTDQQVAKLLQNLKKKKVVEIKRYDIQNSAQMFNQQECPICYEEFENDKEIVELFCKHILCVQCFKSLLKYNMTEQCPNCKQQYSKATEIRKQIEQKTKNNRKVNQSIQDANYPLVMQNQNQEDLNTTQNFSIEMVQQQENQN</sequence>
<keyword evidence="3" id="KW-0862">Zinc</keyword>
<dbReference type="PANTHER" id="PTHR45798">
    <property type="entry name" value="RING-H2 FINGER PROTEIN ATL61-RELATED-RELATED"/>
    <property type="match status" value="1"/>
</dbReference>
<dbReference type="PANTHER" id="PTHR45798:SF97">
    <property type="entry name" value="ALCOHOL-SENSITIVE RING FINGER PROTEIN 1"/>
    <property type="match status" value="1"/>
</dbReference>
<protein>
    <recommendedName>
        <fullName evidence="6">RING-type domain-containing protein</fullName>
    </recommendedName>
</protein>
<gene>
    <name evidence="7" type="ORF">PPERSA_11680</name>
</gene>
<evidence type="ECO:0000313" key="7">
    <source>
        <dbReference type="EMBL" id="KRX08203.1"/>
    </source>
</evidence>
<dbReference type="Pfam" id="PF13639">
    <property type="entry name" value="zf-RING_2"/>
    <property type="match status" value="1"/>
</dbReference>
<keyword evidence="1" id="KW-0479">Metal-binding</keyword>
<keyword evidence="8" id="KW-1185">Reference proteome</keyword>
<dbReference type="OrthoDB" id="6105938at2759"/>
<keyword evidence="5" id="KW-0472">Membrane</keyword>
<feature type="domain" description="RING-type" evidence="6">
    <location>
        <begin position="638"/>
        <end position="681"/>
    </location>
</feature>
<evidence type="ECO:0000256" key="2">
    <source>
        <dbReference type="ARBA" id="ARBA00022771"/>
    </source>
</evidence>
<dbReference type="GO" id="GO:0008270">
    <property type="term" value="F:zinc ion binding"/>
    <property type="evidence" value="ECO:0007669"/>
    <property type="project" value="UniProtKB-KW"/>
</dbReference>
<dbReference type="EMBL" id="LDAU01000069">
    <property type="protein sequence ID" value="KRX08203.1"/>
    <property type="molecule type" value="Genomic_DNA"/>
</dbReference>
<evidence type="ECO:0000256" key="1">
    <source>
        <dbReference type="ARBA" id="ARBA00022723"/>
    </source>
</evidence>
<evidence type="ECO:0000256" key="5">
    <source>
        <dbReference type="SAM" id="Phobius"/>
    </source>
</evidence>
<organism evidence="7 8">
    <name type="scientific">Pseudocohnilembus persalinus</name>
    <name type="common">Ciliate</name>
    <dbReference type="NCBI Taxonomy" id="266149"/>
    <lineage>
        <taxon>Eukaryota</taxon>
        <taxon>Sar</taxon>
        <taxon>Alveolata</taxon>
        <taxon>Ciliophora</taxon>
        <taxon>Intramacronucleata</taxon>
        <taxon>Oligohymenophorea</taxon>
        <taxon>Scuticociliatia</taxon>
        <taxon>Philasterida</taxon>
        <taxon>Pseudocohnilembidae</taxon>
        <taxon>Pseudocohnilembus</taxon>
    </lineage>
</organism>
<keyword evidence="5" id="KW-0812">Transmembrane</keyword>
<evidence type="ECO:0000259" key="6">
    <source>
        <dbReference type="PROSITE" id="PS50089"/>
    </source>
</evidence>
<dbReference type="PROSITE" id="PS50089">
    <property type="entry name" value="ZF_RING_2"/>
    <property type="match status" value="1"/>
</dbReference>
<proteinExistence type="predicted"/>